<feature type="compositionally biased region" description="Basic and acidic residues" evidence="1">
    <location>
        <begin position="349"/>
        <end position="361"/>
    </location>
</feature>
<dbReference type="AlphaFoldDB" id="A0A1G9L268"/>
<evidence type="ECO:0000313" key="3">
    <source>
        <dbReference type="Proteomes" id="UP000199475"/>
    </source>
</evidence>
<protein>
    <submittedName>
        <fullName evidence="2">Uncharacterized protein</fullName>
    </submittedName>
</protein>
<feature type="region of interest" description="Disordered" evidence="1">
    <location>
        <begin position="349"/>
        <end position="371"/>
    </location>
</feature>
<dbReference type="OrthoDB" id="9774675at2"/>
<reference evidence="2 3" key="1">
    <citation type="submission" date="2016-10" db="EMBL/GenBank/DDBJ databases">
        <authorList>
            <person name="de Groot N.N."/>
        </authorList>
    </citation>
    <scope>NUCLEOTIDE SEQUENCE [LARGE SCALE GENOMIC DNA]</scope>
    <source>
        <strain evidence="2 3">CGMCC 1.9159</strain>
    </source>
</reference>
<sequence length="371" mass="40401">MIVVRGHTLAGMAAAARLARLGHDVTLVGDPVEPRILDFFELPAAWRDVFKKTGRPLPGEFVRTRTEMVAAPATTYLLPDGAELLLPDGRGAQFAAIRDRFGEREAERWRDLVDDLDEVWAALRRFGLEASDVPRSAADRRSLWLDRSIGDVADRAGRLAPVVLAQAHFSGTDSRRAPGLLAVRLSVVRTFGRHQLVREGAHLPGNTLAELLGRRLAERGVVAASDAHGDHELDCRPHPPRTLFRGPRPALVPHVAETEAGSEADVVDLTGPAPVRTVRTPARAVTLDYRRAVPDLAAGLAPDDARRWLLRPPPDATRASSASPAGGEPWGELLSAALAVYHLHEALTGEDPRPANKDFRLPRIHRPKKAT</sequence>
<name>A0A1G9L268_9ACTN</name>
<organism evidence="2 3">
    <name type="scientific">Tessaracoccus oleiagri</name>
    <dbReference type="NCBI Taxonomy" id="686624"/>
    <lineage>
        <taxon>Bacteria</taxon>
        <taxon>Bacillati</taxon>
        <taxon>Actinomycetota</taxon>
        <taxon>Actinomycetes</taxon>
        <taxon>Propionibacteriales</taxon>
        <taxon>Propionibacteriaceae</taxon>
        <taxon>Tessaracoccus</taxon>
    </lineage>
</organism>
<proteinExistence type="predicted"/>
<accession>A0A1G9L268</accession>
<dbReference type="EMBL" id="FNGP01000003">
    <property type="protein sequence ID" value="SDL55797.1"/>
    <property type="molecule type" value="Genomic_DNA"/>
</dbReference>
<evidence type="ECO:0000313" key="2">
    <source>
        <dbReference type="EMBL" id="SDL55797.1"/>
    </source>
</evidence>
<keyword evidence="3" id="KW-1185">Reference proteome</keyword>
<dbReference type="RefSeq" id="WP_093251467.1">
    <property type="nucleotide sequence ID" value="NZ_FNGP01000003.1"/>
</dbReference>
<dbReference type="SUPFAM" id="SSF51905">
    <property type="entry name" value="FAD/NAD(P)-binding domain"/>
    <property type="match status" value="1"/>
</dbReference>
<feature type="compositionally biased region" description="Basic residues" evidence="1">
    <location>
        <begin position="362"/>
        <end position="371"/>
    </location>
</feature>
<dbReference type="STRING" id="686624.SAMN04488242_1944"/>
<dbReference type="InterPro" id="IPR036188">
    <property type="entry name" value="FAD/NAD-bd_sf"/>
</dbReference>
<dbReference type="Proteomes" id="UP000199475">
    <property type="component" value="Unassembled WGS sequence"/>
</dbReference>
<gene>
    <name evidence="2" type="ORF">SAMN04488242_1944</name>
</gene>
<evidence type="ECO:0000256" key="1">
    <source>
        <dbReference type="SAM" id="MobiDB-lite"/>
    </source>
</evidence>